<dbReference type="SUPFAM" id="SSF49723">
    <property type="entry name" value="Lipase/lipooxygenase domain (PLAT/LH2 domain)"/>
    <property type="match status" value="1"/>
</dbReference>
<dbReference type="InterPro" id="IPR036392">
    <property type="entry name" value="PLAT/LH2_dom_sf"/>
</dbReference>
<reference evidence="1 2" key="1">
    <citation type="journal article" date="2014" name="Am. J. Bot.">
        <title>Genome assembly and annotation for red clover (Trifolium pratense; Fabaceae).</title>
        <authorList>
            <person name="Istvanek J."/>
            <person name="Jaros M."/>
            <person name="Krenek A."/>
            <person name="Repkova J."/>
        </authorList>
    </citation>
    <scope>NUCLEOTIDE SEQUENCE [LARGE SCALE GENOMIC DNA]</scope>
    <source>
        <strain evidence="2">cv. Tatra</strain>
        <tissue evidence="1">Young leaves</tissue>
    </source>
</reference>
<dbReference type="Pfam" id="PF06232">
    <property type="entry name" value="ATS3"/>
    <property type="match status" value="1"/>
</dbReference>
<dbReference type="PANTHER" id="PTHR31718:SF31">
    <property type="entry name" value="OS01G0172800 PROTEIN"/>
    <property type="match status" value="1"/>
</dbReference>
<dbReference type="Proteomes" id="UP000236291">
    <property type="component" value="Unassembled WGS sequence"/>
</dbReference>
<organism evidence="1 2">
    <name type="scientific">Trifolium pratense</name>
    <name type="common">Red clover</name>
    <dbReference type="NCBI Taxonomy" id="57577"/>
    <lineage>
        <taxon>Eukaryota</taxon>
        <taxon>Viridiplantae</taxon>
        <taxon>Streptophyta</taxon>
        <taxon>Embryophyta</taxon>
        <taxon>Tracheophyta</taxon>
        <taxon>Spermatophyta</taxon>
        <taxon>Magnoliopsida</taxon>
        <taxon>eudicotyledons</taxon>
        <taxon>Gunneridae</taxon>
        <taxon>Pentapetalae</taxon>
        <taxon>rosids</taxon>
        <taxon>fabids</taxon>
        <taxon>Fabales</taxon>
        <taxon>Fabaceae</taxon>
        <taxon>Papilionoideae</taxon>
        <taxon>50 kb inversion clade</taxon>
        <taxon>NPAAA clade</taxon>
        <taxon>Hologalegina</taxon>
        <taxon>IRL clade</taxon>
        <taxon>Trifolieae</taxon>
        <taxon>Trifolium</taxon>
    </lineage>
</organism>
<proteinExistence type="predicted"/>
<gene>
    <name evidence="1" type="ORF">L195_g039575</name>
</gene>
<dbReference type="EMBL" id="ASHM01044331">
    <property type="protein sequence ID" value="PNX83531.1"/>
    <property type="molecule type" value="Genomic_DNA"/>
</dbReference>
<evidence type="ECO:0000313" key="1">
    <source>
        <dbReference type="EMBL" id="PNX83531.1"/>
    </source>
</evidence>
<dbReference type="AlphaFoldDB" id="A0A2K3LYC0"/>
<reference evidence="1 2" key="2">
    <citation type="journal article" date="2017" name="Front. Plant Sci.">
        <title>Gene Classification and Mining of Molecular Markers Useful in Red Clover (Trifolium pratense) Breeding.</title>
        <authorList>
            <person name="Istvanek J."/>
            <person name="Dluhosova J."/>
            <person name="Dluhos P."/>
            <person name="Patkova L."/>
            <person name="Nedelnik J."/>
            <person name="Repkova J."/>
        </authorList>
    </citation>
    <scope>NUCLEOTIDE SEQUENCE [LARGE SCALE GENOMIC DNA]</scope>
    <source>
        <strain evidence="2">cv. Tatra</strain>
        <tissue evidence="1">Young leaves</tissue>
    </source>
</reference>
<dbReference type="PANTHER" id="PTHR31718">
    <property type="entry name" value="PLAT DOMAIN-CONTAINING PROTEIN"/>
    <property type="match status" value="1"/>
</dbReference>
<dbReference type="Gene3D" id="2.60.60.20">
    <property type="entry name" value="PLAT/LH2 domain"/>
    <property type="match status" value="1"/>
</dbReference>
<evidence type="ECO:0000313" key="2">
    <source>
        <dbReference type="Proteomes" id="UP000236291"/>
    </source>
</evidence>
<sequence>MNLSSTLNHTLQQINETTLSGNNCFYNIDVKTSCSSPERTTDGIGISVGDADGNEIHAKLDGPYSGMFERCTTTPFTLLGPCIGKICKMYLARVGSDGWMPETVTAFNTNDNSPITFKFNYFIPQAQNSGFDYCHNI</sequence>
<comment type="caution">
    <text evidence="1">The sequence shown here is derived from an EMBL/GenBank/DDBJ whole genome shotgun (WGS) entry which is preliminary data.</text>
</comment>
<accession>A0A2K3LYC0</accession>
<dbReference type="STRING" id="57577.A0A2K3LYC0"/>
<protein>
    <submittedName>
        <fullName evidence="1">Embryo-specific protein</fullName>
    </submittedName>
</protein>
<dbReference type="InterPro" id="IPR010417">
    <property type="entry name" value="Embryo-specific_ATS3"/>
</dbReference>
<name>A0A2K3LYC0_TRIPR</name>